<name>A0A9D9N7N7_9FIRM</name>
<dbReference type="AlphaFoldDB" id="A0A9D9N7N7"/>
<gene>
    <name evidence="2" type="ORF">IAC13_04205</name>
</gene>
<evidence type="ECO:0000259" key="1">
    <source>
        <dbReference type="Pfam" id="PF04230"/>
    </source>
</evidence>
<dbReference type="EMBL" id="JADIML010000120">
    <property type="protein sequence ID" value="MBO8463115.1"/>
    <property type="molecule type" value="Genomic_DNA"/>
</dbReference>
<organism evidence="2 3">
    <name type="scientific">Candidatus Scybalomonas excrementavium</name>
    <dbReference type="NCBI Taxonomy" id="2840943"/>
    <lineage>
        <taxon>Bacteria</taxon>
        <taxon>Bacillati</taxon>
        <taxon>Bacillota</taxon>
        <taxon>Clostridia</taxon>
        <taxon>Lachnospirales</taxon>
        <taxon>Lachnospiraceae</taxon>
        <taxon>Lachnospiraceae incertae sedis</taxon>
        <taxon>Candidatus Scybalomonas</taxon>
    </lineage>
</organism>
<evidence type="ECO:0000313" key="2">
    <source>
        <dbReference type="EMBL" id="MBO8463115.1"/>
    </source>
</evidence>
<reference evidence="2" key="2">
    <citation type="journal article" date="2021" name="PeerJ">
        <title>Extensive microbial diversity within the chicken gut microbiome revealed by metagenomics and culture.</title>
        <authorList>
            <person name="Gilroy R."/>
            <person name="Ravi A."/>
            <person name="Getino M."/>
            <person name="Pursley I."/>
            <person name="Horton D.L."/>
            <person name="Alikhan N.F."/>
            <person name="Baker D."/>
            <person name="Gharbi K."/>
            <person name="Hall N."/>
            <person name="Watson M."/>
            <person name="Adriaenssens E.M."/>
            <person name="Foster-Nyarko E."/>
            <person name="Jarju S."/>
            <person name="Secka A."/>
            <person name="Antonio M."/>
            <person name="Oren A."/>
            <person name="Chaudhuri R.R."/>
            <person name="La Ragione R."/>
            <person name="Hildebrand F."/>
            <person name="Pallen M.J."/>
        </authorList>
    </citation>
    <scope>NUCLEOTIDE SEQUENCE</scope>
    <source>
        <strain evidence="2">E3-2379</strain>
    </source>
</reference>
<protein>
    <submittedName>
        <fullName evidence="2">Polysaccharide pyruvyl transferase family protein</fullName>
    </submittedName>
</protein>
<comment type="caution">
    <text evidence="2">The sequence shown here is derived from an EMBL/GenBank/DDBJ whole genome shotgun (WGS) entry which is preliminary data.</text>
</comment>
<reference evidence="2" key="1">
    <citation type="submission" date="2020-10" db="EMBL/GenBank/DDBJ databases">
        <authorList>
            <person name="Gilroy R."/>
        </authorList>
    </citation>
    <scope>NUCLEOTIDE SEQUENCE</scope>
    <source>
        <strain evidence="2">E3-2379</strain>
    </source>
</reference>
<evidence type="ECO:0000313" key="3">
    <source>
        <dbReference type="Proteomes" id="UP000823618"/>
    </source>
</evidence>
<dbReference type="Pfam" id="PF04230">
    <property type="entry name" value="PS_pyruv_trans"/>
    <property type="match status" value="1"/>
</dbReference>
<keyword evidence="2" id="KW-0808">Transferase</keyword>
<dbReference type="Proteomes" id="UP000823618">
    <property type="component" value="Unassembled WGS sequence"/>
</dbReference>
<dbReference type="InterPro" id="IPR007345">
    <property type="entry name" value="Polysacch_pyruvyl_Trfase"/>
</dbReference>
<accession>A0A9D9N7N7</accession>
<sequence>MKAGVITFHSAHNFGASLQTWALQQALLDLGVEPCVINYHTPVIDNLYDPIKETDPRKRAKKIKQLQKKNPKSLLRYERYSQFIKDNFTLFGNYTCYEDLLKETNHLDAYITGSDQVWNSQHIGGYDPAYFLEFAPKDALKISYAASTGRSYVLPIYHDKFRHALESFTSIAVREASAAPAVQALTDHKVNVVADPTFLVPGKKYDAIKQAPDIKEKYIFVYMMENNPQVVAFANSISRALGLPIVQRRQKKFFINEVDNTYTSTPGEWLGWIENAELIITNSFHGTVFSAIFEKPFVSMLHSDTGSRTIDLLKALDLEDHMILDPTTFHDFDQFQIKDKEMLRKRIEELRNHGLSYLKEALHLNETKTKQ</sequence>
<feature type="domain" description="Polysaccharide pyruvyl transferase" evidence="1">
    <location>
        <begin position="13"/>
        <end position="302"/>
    </location>
</feature>
<proteinExistence type="predicted"/>
<dbReference type="GO" id="GO:0016740">
    <property type="term" value="F:transferase activity"/>
    <property type="evidence" value="ECO:0007669"/>
    <property type="project" value="UniProtKB-KW"/>
</dbReference>